<dbReference type="Gene3D" id="3.10.350.10">
    <property type="entry name" value="LysM domain"/>
    <property type="match status" value="5"/>
</dbReference>
<feature type="compositionally biased region" description="Low complexity" evidence="5">
    <location>
        <begin position="105"/>
        <end position="126"/>
    </location>
</feature>
<sequence length="429" mass="46027">MARFIQLLTLAGLLQVGTCAAIAPRASEPKLPHDANTIADCTWWFDMTETVTCNTFLEGEGITIEQFRRWNPSVKANCAGMTVGKSYCVEAVFETVPEPEPESPKPSSTKPNPSTPTTPSNGVTTSQPAQPKMVNNCKTFYFVQKGDTCASIATKHSLPLAKIIEWNGNDDCKSLWADAWACVMTLSYKPPSQPAPSPTKPSNGITTQQPTQAKIVDNCNKFHFVKSGETCASIASKYSITGAEFLKWNPSVETGCTGLWADAYACVSVIGYKPTPSPTTGPSNGIKTPLPIQTGMTTSCNKFHLVTKTTTCTSIESTYKIKLADFYKWNPAVGTSCKSLWAEYNVCVGVIGQSPAPSPTNPGGVPTPSPIQSGMVKGCKKFQFVETTTTCASILSKHGITMANLYKWNPAVGSGCNNLWANTHVCVSA</sequence>
<dbReference type="OrthoDB" id="2281372at2759"/>
<evidence type="ECO:0000256" key="3">
    <source>
        <dbReference type="ARBA" id="ARBA00023026"/>
    </source>
</evidence>
<proteinExistence type="inferred from homology"/>
<evidence type="ECO:0000256" key="1">
    <source>
        <dbReference type="ARBA" id="ARBA00022669"/>
    </source>
</evidence>
<dbReference type="InterPro" id="IPR018392">
    <property type="entry name" value="LysM"/>
</dbReference>
<feature type="chain" id="PRO_5017239085" evidence="6">
    <location>
        <begin position="20"/>
        <end position="429"/>
    </location>
</feature>
<keyword evidence="3" id="KW-0843">Virulence</keyword>
<evidence type="ECO:0000256" key="2">
    <source>
        <dbReference type="ARBA" id="ARBA00022729"/>
    </source>
</evidence>
<dbReference type="InterPro" id="IPR052210">
    <property type="entry name" value="LysM1-like"/>
</dbReference>
<evidence type="ECO:0000256" key="5">
    <source>
        <dbReference type="SAM" id="MobiDB-lite"/>
    </source>
</evidence>
<feature type="region of interest" description="Disordered" evidence="5">
    <location>
        <begin position="97"/>
        <end position="130"/>
    </location>
</feature>
<dbReference type="Pfam" id="PF01476">
    <property type="entry name" value="LysM"/>
    <property type="match status" value="3"/>
</dbReference>
<evidence type="ECO:0000259" key="7">
    <source>
        <dbReference type="PROSITE" id="PS51782"/>
    </source>
</evidence>
<feature type="signal peptide" evidence="6">
    <location>
        <begin position="1"/>
        <end position="19"/>
    </location>
</feature>
<evidence type="ECO:0000313" key="9">
    <source>
        <dbReference type="Proteomes" id="UP000266234"/>
    </source>
</evidence>
<evidence type="ECO:0000256" key="4">
    <source>
        <dbReference type="ARBA" id="ARBA00044955"/>
    </source>
</evidence>
<gene>
    <name evidence="8" type="ORF">FLONG3_8816</name>
</gene>
<accession>A0A395S3I7</accession>
<feature type="domain" description="LysM" evidence="7">
    <location>
        <begin position="381"/>
        <end position="427"/>
    </location>
</feature>
<dbReference type="CDD" id="cd00118">
    <property type="entry name" value="LysM"/>
    <property type="match status" value="2"/>
</dbReference>
<comment type="caution">
    <text evidence="8">The sequence shown here is derived from an EMBL/GenBank/DDBJ whole genome shotgun (WGS) entry which is preliminary data.</text>
</comment>
<dbReference type="PANTHER" id="PTHR34997:SF2">
    <property type="entry name" value="LYSM DOMAIN-CONTAINING PROTEIN-RELATED"/>
    <property type="match status" value="1"/>
</dbReference>
<dbReference type="EMBL" id="PXOG01000219">
    <property type="protein sequence ID" value="RGP66619.1"/>
    <property type="molecule type" value="Genomic_DNA"/>
</dbReference>
<dbReference type="STRING" id="694270.A0A395S3I7"/>
<dbReference type="SUPFAM" id="SSF54106">
    <property type="entry name" value="LysM domain"/>
    <property type="match status" value="4"/>
</dbReference>
<keyword evidence="1" id="KW-0147">Chitin-binding</keyword>
<organism evidence="8 9">
    <name type="scientific">Fusarium longipes</name>
    <dbReference type="NCBI Taxonomy" id="694270"/>
    <lineage>
        <taxon>Eukaryota</taxon>
        <taxon>Fungi</taxon>
        <taxon>Dikarya</taxon>
        <taxon>Ascomycota</taxon>
        <taxon>Pezizomycotina</taxon>
        <taxon>Sordariomycetes</taxon>
        <taxon>Hypocreomycetidae</taxon>
        <taxon>Hypocreales</taxon>
        <taxon>Nectriaceae</taxon>
        <taxon>Fusarium</taxon>
    </lineage>
</organism>
<protein>
    <submittedName>
        <fullName evidence="8">Tpa exp: domain-containing</fullName>
    </submittedName>
</protein>
<dbReference type="PROSITE" id="PS51782">
    <property type="entry name" value="LYSM"/>
    <property type="match status" value="4"/>
</dbReference>
<evidence type="ECO:0000313" key="8">
    <source>
        <dbReference type="EMBL" id="RGP66619.1"/>
    </source>
</evidence>
<dbReference type="AlphaFoldDB" id="A0A395S3I7"/>
<dbReference type="PANTHER" id="PTHR34997">
    <property type="entry name" value="AM15"/>
    <property type="match status" value="1"/>
</dbReference>
<keyword evidence="2 6" id="KW-0732">Signal</keyword>
<dbReference type="Proteomes" id="UP000266234">
    <property type="component" value="Unassembled WGS sequence"/>
</dbReference>
<dbReference type="SMART" id="SM00257">
    <property type="entry name" value="LysM"/>
    <property type="match status" value="4"/>
</dbReference>
<keyword evidence="9" id="KW-1185">Reference proteome</keyword>
<feature type="domain" description="LysM" evidence="7">
    <location>
        <begin position="139"/>
        <end position="183"/>
    </location>
</feature>
<reference evidence="8 9" key="1">
    <citation type="journal article" date="2018" name="PLoS Pathog.">
        <title>Evolution of structural diversity of trichothecenes, a family of toxins produced by plant pathogenic and entomopathogenic fungi.</title>
        <authorList>
            <person name="Proctor R.H."/>
            <person name="McCormick S.P."/>
            <person name="Kim H.S."/>
            <person name="Cardoza R.E."/>
            <person name="Stanley A.M."/>
            <person name="Lindo L."/>
            <person name="Kelly A."/>
            <person name="Brown D.W."/>
            <person name="Lee T."/>
            <person name="Vaughan M.M."/>
            <person name="Alexander N.J."/>
            <person name="Busman M."/>
            <person name="Gutierrez S."/>
        </authorList>
    </citation>
    <scope>NUCLEOTIDE SEQUENCE [LARGE SCALE GENOMIC DNA]</scope>
    <source>
        <strain evidence="8 9">NRRL 20695</strain>
    </source>
</reference>
<comment type="similarity">
    <text evidence="4">Belongs to the secreted LysM effector family.</text>
</comment>
<dbReference type="InterPro" id="IPR036779">
    <property type="entry name" value="LysM_dom_sf"/>
</dbReference>
<feature type="domain" description="LysM" evidence="7">
    <location>
        <begin position="221"/>
        <end position="267"/>
    </location>
</feature>
<name>A0A395S3I7_9HYPO</name>
<dbReference type="GO" id="GO:0008061">
    <property type="term" value="F:chitin binding"/>
    <property type="evidence" value="ECO:0007669"/>
    <property type="project" value="UniProtKB-KW"/>
</dbReference>
<evidence type="ECO:0000256" key="6">
    <source>
        <dbReference type="SAM" id="SignalP"/>
    </source>
</evidence>
<feature type="domain" description="LysM" evidence="7">
    <location>
        <begin position="302"/>
        <end position="348"/>
    </location>
</feature>